<reference evidence="8" key="2">
    <citation type="journal article" date="2021" name="PeerJ">
        <title>Extensive microbial diversity within the chicken gut microbiome revealed by metagenomics and culture.</title>
        <authorList>
            <person name="Gilroy R."/>
            <person name="Ravi A."/>
            <person name="Getino M."/>
            <person name="Pursley I."/>
            <person name="Horton D.L."/>
            <person name="Alikhan N.F."/>
            <person name="Baker D."/>
            <person name="Gharbi K."/>
            <person name="Hall N."/>
            <person name="Watson M."/>
            <person name="Adriaenssens E.M."/>
            <person name="Foster-Nyarko E."/>
            <person name="Jarju S."/>
            <person name="Secka A."/>
            <person name="Antonio M."/>
            <person name="Oren A."/>
            <person name="Chaudhuri R.R."/>
            <person name="La Ragione R."/>
            <person name="Hildebrand F."/>
            <person name="Pallen M.J."/>
        </authorList>
    </citation>
    <scope>NUCLEOTIDE SEQUENCE</scope>
    <source>
        <strain evidence="8">CHK199-13235</strain>
    </source>
</reference>
<evidence type="ECO:0000259" key="5">
    <source>
        <dbReference type="Pfam" id="PF08531"/>
    </source>
</evidence>
<evidence type="ECO:0000313" key="9">
    <source>
        <dbReference type="Proteomes" id="UP000824002"/>
    </source>
</evidence>
<name>A0A9D1FQ03_9FIRM</name>
<evidence type="ECO:0000256" key="2">
    <source>
        <dbReference type="ARBA" id="ARBA00012652"/>
    </source>
</evidence>
<dbReference type="Pfam" id="PF05592">
    <property type="entry name" value="Bac_rhamnosid"/>
    <property type="match status" value="1"/>
</dbReference>
<dbReference type="Gene3D" id="2.60.120.260">
    <property type="entry name" value="Galactose-binding domain-like"/>
    <property type="match status" value="2"/>
</dbReference>
<feature type="domain" description="Bacterial alpha-L-rhamnosidase N-terminal" evidence="5">
    <location>
        <begin position="135"/>
        <end position="295"/>
    </location>
</feature>
<sequence length="859" mass="95995">MNITRMKVNHLTNPMGYLMDRPTFSWVAQSTGRTPVSARVEIAADADFSHILFDSGEKAEISGLGYTPDFTPEAKTRYFWRVSVKADNGDCGVSEAAWFETAMAPDGWKGEWITPPFDKEKCPVFQKTFTADGAKPARLTICGLGVYEAYLNGKKLGEEYLLPGFHAYDFWQQYQTFDLDGLLQPGENVLSVLLGNGWYKGRFGFEGNEGERYGSRFLLIAQLEEAGKILTATDSAWKCTVGPLGENNIYDGEFYDGSLEIPGWNEKNGESGWEDAVLAGEGKERLSPRLSPPITGQETFPVAEVIHTPAGETVFDFGQEVTGWVEFVNRAPKGAKLTIRHGEILQKGNFYTENLRSAKATYTYISSGKEETVRPYTTYFGFRYIKVEGFENPDPADFTARVIHSDLERTGSVKTSNEKINRLFLNALWGQKGNFLDVPTDCPQRDERMGWTGDAQAFCGTAAFNMDTAAFYAKYIHDMILEQKAQDGAVPHVVPVIKKDGQPLLGSASCAWADAAAIIPWTSYVYSGDKELLRKEYPAMKMWADWLCREDEKNGSKRLWLTGFHFADWLSLDNYKDPKDCCGGTDRYYIASAFYAYSTRLTAKAAAVLGYEEEAAFYGRRSEEVQEAFVKEFFTPTGRCAMNTQTAYVVALYMDLVPREMRPRLLKELMRLLEENNHHLTTGFVGTAYLCKVLSACGQSEEAYRLLFNEDYPSWLYEVNMGATTIWERWNSVLPDGSISDTGMNSLNHYTYGSIAEWMYRYLGGFNPIEEAPGFAAVELTPQPGTGLDWAEVAYESAAGRYETRWEKAADGSVSYTFTIPFGCLAKLTLPKEATVDGTPLAAGETLLLKAGRHTAVSK</sequence>
<dbReference type="Pfam" id="PF08531">
    <property type="entry name" value="Bac_rhamnosid_N"/>
    <property type="match status" value="1"/>
</dbReference>
<dbReference type="EC" id="3.2.1.40" evidence="2"/>
<dbReference type="PANTHER" id="PTHR33307">
    <property type="entry name" value="ALPHA-RHAMNOSIDASE (EUROFUNG)"/>
    <property type="match status" value="1"/>
</dbReference>
<dbReference type="Proteomes" id="UP000824002">
    <property type="component" value="Unassembled WGS sequence"/>
</dbReference>
<dbReference type="Pfam" id="PF17390">
    <property type="entry name" value="Bac_rhamnosid_C"/>
    <property type="match status" value="1"/>
</dbReference>
<dbReference type="InterPro" id="IPR013737">
    <property type="entry name" value="Bac_rhamnosid_N"/>
</dbReference>
<dbReference type="InterPro" id="IPR035396">
    <property type="entry name" value="Bac_rhamnosid6H"/>
</dbReference>
<keyword evidence="3 8" id="KW-0378">Hydrolase</keyword>
<dbReference type="InterPro" id="IPR012341">
    <property type="entry name" value="6hp_glycosidase-like_sf"/>
</dbReference>
<dbReference type="InterPro" id="IPR008902">
    <property type="entry name" value="Rhamnosid_concanavalin"/>
</dbReference>
<dbReference type="Gene3D" id="2.60.40.10">
    <property type="entry name" value="Immunoglobulins"/>
    <property type="match status" value="1"/>
</dbReference>
<evidence type="ECO:0000313" key="8">
    <source>
        <dbReference type="EMBL" id="HIS77448.1"/>
    </source>
</evidence>
<dbReference type="PANTHER" id="PTHR33307:SF6">
    <property type="entry name" value="ALPHA-RHAMNOSIDASE (EUROFUNG)-RELATED"/>
    <property type="match status" value="1"/>
</dbReference>
<dbReference type="InterPro" id="IPR035398">
    <property type="entry name" value="Bac_rhamnosid_C"/>
</dbReference>
<protein>
    <recommendedName>
        <fullName evidence="2">alpha-L-rhamnosidase</fullName>
        <ecNumber evidence="2">3.2.1.40</ecNumber>
    </recommendedName>
</protein>
<dbReference type="GO" id="GO:0005975">
    <property type="term" value="P:carbohydrate metabolic process"/>
    <property type="evidence" value="ECO:0007669"/>
    <property type="project" value="InterPro"/>
</dbReference>
<evidence type="ECO:0000256" key="3">
    <source>
        <dbReference type="ARBA" id="ARBA00022801"/>
    </source>
</evidence>
<dbReference type="Gene3D" id="2.60.420.10">
    <property type="entry name" value="Maltose phosphorylase, domain 3"/>
    <property type="match status" value="1"/>
</dbReference>
<evidence type="ECO:0000259" key="6">
    <source>
        <dbReference type="Pfam" id="PF17389"/>
    </source>
</evidence>
<dbReference type="InterPro" id="IPR008928">
    <property type="entry name" value="6-hairpin_glycosidase_sf"/>
</dbReference>
<dbReference type="Gene3D" id="1.50.10.10">
    <property type="match status" value="1"/>
</dbReference>
<dbReference type="InterPro" id="IPR008979">
    <property type="entry name" value="Galactose-bd-like_sf"/>
</dbReference>
<evidence type="ECO:0000256" key="1">
    <source>
        <dbReference type="ARBA" id="ARBA00001445"/>
    </source>
</evidence>
<dbReference type="InterPro" id="IPR013783">
    <property type="entry name" value="Ig-like_fold"/>
</dbReference>
<comment type="catalytic activity">
    <reaction evidence="1">
        <text>Hydrolysis of terminal non-reducing alpha-L-rhamnose residues in alpha-L-rhamnosides.</text>
        <dbReference type="EC" id="3.2.1.40"/>
    </reaction>
</comment>
<reference evidence="8" key="1">
    <citation type="submission" date="2020-10" db="EMBL/GenBank/DDBJ databases">
        <authorList>
            <person name="Gilroy R."/>
        </authorList>
    </citation>
    <scope>NUCLEOTIDE SEQUENCE</scope>
    <source>
        <strain evidence="8">CHK199-13235</strain>
    </source>
</reference>
<organism evidence="8 9">
    <name type="scientific">Candidatus Merdivicinus excrementipullorum</name>
    <dbReference type="NCBI Taxonomy" id="2840867"/>
    <lineage>
        <taxon>Bacteria</taxon>
        <taxon>Bacillati</taxon>
        <taxon>Bacillota</taxon>
        <taxon>Clostridia</taxon>
        <taxon>Eubacteriales</taxon>
        <taxon>Oscillospiraceae</taxon>
        <taxon>Oscillospiraceae incertae sedis</taxon>
        <taxon>Candidatus Merdivicinus</taxon>
    </lineage>
</organism>
<comment type="caution">
    <text evidence="8">The sequence shown here is derived from an EMBL/GenBank/DDBJ whole genome shotgun (WGS) entry which is preliminary data.</text>
</comment>
<accession>A0A9D1FQ03</accession>
<gene>
    <name evidence="8" type="ORF">IAB51_11680</name>
</gene>
<dbReference type="PIRSF" id="PIRSF010631">
    <property type="entry name" value="A-rhamnsds"/>
    <property type="match status" value="1"/>
</dbReference>
<dbReference type="Pfam" id="PF17389">
    <property type="entry name" value="Bac_rhamnosid6H"/>
    <property type="match status" value="1"/>
</dbReference>
<dbReference type="GO" id="GO:0030596">
    <property type="term" value="F:alpha-L-rhamnosidase activity"/>
    <property type="evidence" value="ECO:0007669"/>
    <property type="project" value="UniProtKB-EC"/>
</dbReference>
<evidence type="ECO:0000259" key="7">
    <source>
        <dbReference type="Pfam" id="PF17390"/>
    </source>
</evidence>
<feature type="domain" description="Alpha-L-rhamnosidase C-terminal" evidence="7">
    <location>
        <begin position="771"/>
        <end position="837"/>
    </location>
</feature>
<dbReference type="SUPFAM" id="SSF49785">
    <property type="entry name" value="Galactose-binding domain-like"/>
    <property type="match status" value="1"/>
</dbReference>
<feature type="domain" description="Alpha-L-rhamnosidase six-hairpin glycosidase" evidence="6">
    <location>
        <begin position="408"/>
        <end position="762"/>
    </location>
</feature>
<evidence type="ECO:0000259" key="4">
    <source>
        <dbReference type="Pfam" id="PF05592"/>
    </source>
</evidence>
<proteinExistence type="predicted"/>
<dbReference type="SUPFAM" id="SSF48208">
    <property type="entry name" value="Six-hairpin glycosidases"/>
    <property type="match status" value="1"/>
</dbReference>
<feature type="domain" description="Alpha-L-rhamnosidase concanavalin-like" evidence="4">
    <location>
        <begin position="307"/>
        <end position="404"/>
    </location>
</feature>
<dbReference type="EMBL" id="DVJP01000076">
    <property type="protein sequence ID" value="HIS77448.1"/>
    <property type="molecule type" value="Genomic_DNA"/>
</dbReference>
<dbReference type="AlphaFoldDB" id="A0A9D1FQ03"/>
<dbReference type="InterPro" id="IPR016007">
    <property type="entry name" value="Alpha_rhamnosid"/>
</dbReference>
<dbReference type="Pfam" id="PF25788">
    <property type="entry name" value="Ig_Rha78A_N"/>
    <property type="match status" value="1"/>
</dbReference>